<dbReference type="GO" id="GO:0016747">
    <property type="term" value="F:acyltransferase activity, transferring groups other than amino-acyl groups"/>
    <property type="evidence" value="ECO:0007669"/>
    <property type="project" value="InterPro"/>
</dbReference>
<feature type="domain" description="N-acetyltransferase" evidence="3">
    <location>
        <begin position="16"/>
        <end position="168"/>
    </location>
</feature>
<dbReference type="Pfam" id="PF00583">
    <property type="entry name" value="Acetyltransf_1"/>
    <property type="match status" value="1"/>
</dbReference>
<dbReference type="SUPFAM" id="SSF55729">
    <property type="entry name" value="Acyl-CoA N-acyltransferases (Nat)"/>
    <property type="match status" value="1"/>
</dbReference>
<dbReference type="InterPro" id="IPR000182">
    <property type="entry name" value="GNAT_dom"/>
</dbReference>
<keyword evidence="1" id="KW-0808">Transferase</keyword>
<dbReference type="AlphaFoldDB" id="A0A8J8MF26"/>
<proteinExistence type="predicted"/>
<evidence type="ECO:0000256" key="2">
    <source>
        <dbReference type="ARBA" id="ARBA00023315"/>
    </source>
</evidence>
<protein>
    <submittedName>
        <fullName evidence="4">GNAT family N-acetyltransferase</fullName>
    </submittedName>
</protein>
<dbReference type="InterPro" id="IPR016181">
    <property type="entry name" value="Acyl_CoA_acyltransferase"/>
</dbReference>
<reference evidence="4 5" key="1">
    <citation type="submission" date="2020-07" db="EMBL/GenBank/DDBJ databases">
        <title>Vallitalea guaymasensis genome.</title>
        <authorList>
            <person name="Postec A."/>
        </authorList>
    </citation>
    <scope>NUCLEOTIDE SEQUENCE [LARGE SCALE GENOMIC DNA]</scope>
    <source>
        <strain evidence="4 5">Ra1766G1</strain>
    </source>
</reference>
<dbReference type="EMBL" id="CP058561">
    <property type="protein sequence ID" value="QUH31934.1"/>
    <property type="molecule type" value="Genomic_DNA"/>
</dbReference>
<evidence type="ECO:0000313" key="4">
    <source>
        <dbReference type="EMBL" id="QUH31934.1"/>
    </source>
</evidence>
<dbReference type="InterPro" id="IPR050680">
    <property type="entry name" value="YpeA/RimI_acetyltransf"/>
</dbReference>
<dbReference type="PROSITE" id="PS51186">
    <property type="entry name" value="GNAT"/>
    <property type="match status" value="1"/>
</dbReference>
<keyword evidence="5" id="KW-1185">Reference proteome</keyword>
<gene>
    <name evidence="4" type="ORF">HYG85_05970</name>
</gene>
<dbReference type="KEGG" id="vgu:HYG85_05970"/>
<accession>A0A8J8MF26</accession>
<keyword evidence="2" id="KW-0012">Acyltransferase</keyword>
<dbReference type="PANTHER" id="PTHR43420">
    <property type="entry name" value="ACETYLTRANSFERASE"/>
    <property type="match status" value="1"/>
</dbReference>
<organism evidence="4 5">
    <name type="scientific">Vallitalea guaymasensis</name>
    <dbReference type="NCBI Taxonomy" id="1185412"/>
    <lineage>
        <taxon>Bacteria</taxon>
        <taxon>Bacillati</taxon>
        <taxon>Bacillota</taxon>
        <taxon>Clostridia</taxon>
        <taxon>Lachnospirales</taxon>
        <taxon>Vallitaleaceae</taxon>
        <taxon>Vallitalea</taxon>
    </lineage>
</organism>
<sequence>MVKYVKINGKRYGYVVDFKDDNKIRNSFNKLTRKIYGFDFEKWYQNGYWNDRYIPYALLDDERVIANASVNIIDFLLMGKKKRYIQIGTVMTDEEYRNKGLNRFIIEKILDEWKEQCDLIYLFANDSVVDFYPKFGFVSIDEYQHSKKILPQNKKTHAEKLNMSDKKDRDFLVDTIKNSMPVSKLNMVNNESLIMFYCTSFMKDNIYYIEELDTIVVAEFDGDTIYLNDVFSIREIPLNNIIKAMINKDINKIVFGFTPKDTIIYDVDLLKEEDTTLFVMRDNIDIFRDRQLMFPLLSHA</sequence>
<name>A0A8J8MF26_9FIRM</name>
<dbReference type="Gene3D" id="3.40.630.30">
    <property type="match status" value="1"/>
</dbReference>
<dbReference type="CDD" id="cd04301">
    <property type="entry name" value="NAT_SF"/>
    <property type="match status" value="1"/>
</dbReference>
<dbReference type="Proteomes" id="UP000677305">
    <property type="component" value="Chromosome"/>
</dbReference>
<evidence type="ECO:0000259" key="3">
    <source>
        <dbReference type="PROSITE" id="PS51186"/>
    </source>
</evidence>
<dbReference type="PANTHER" id="PTHR43420:SF31">
    <property type="entry name" value="ACETYLTRANSFERASE"/>
    <property type="match status" value="1"/>
</dbReference>
<evidence type="ECO:0000256" key="1">
    <source>
        <dbReference type="ARBA" id="ARBA00022679"/>
    </source>
</evidence>
<evidence type="ECO:0000313" key="5">
    <source>
        <dbReference type="Proteomes" id="UP000677305"/>
    </source>
</evidence>